<gene>
    <name evidence="2" type="ORF">Vretimale_16068</name>
</gene>
<evidence type="ECO:0000313" key="3">
    <source>
        <dbReference type="Proteomes" id="UP000722791"/>
    </source>
</evidence>
<organism evidence="2 3">
    <name type="scientific">Volvox reticuliferus</name>
    <dbReference type="NCBI Taxonomy" id="1737510"/>
    <lineage>
        <taxon>Eukaryota</taxon>
        <taxon>Viridiplantae</taxon>
        <taxon>Chlorophyta</taxon>
        <taxon>core chlorophytes</taxon>
        <taxon>Chlorophyceae</taxon>
        <taxon>CS clade</taxon>
        <taxon>Chlamydomonadales</taxon>
        <taxon>Volvocaceae</taxon>
        <taxon>Volvox</taxon>
    </lineage>
</organism>
<accession>A0A8J4LWC0</accession>
<evidence type="ECO:0000256" key="1">
    <source>
        <dbReference type="SAM" id="MobiDB-lite"/>
    </source>
</evidence>
<protein>
    <submittedName>
        <fullName evidence="2">Uncharacterized protein</fullName>
    </submittedName>
</protein>
<dbReference type="Proteomes" id="UP000722791">
    <property type="component" value="Unassembled WGS sequence"/>
</dbReference>
<name>A0A8J4LWC0_9CHLO</name>
<proteinExistence type="predicted"/>
<comment type="caution">
    <text evidence="2">The sequence shown here is derived from an EMBL/GenBank/DDBJ whole genome shotgun (WGS) entry which is preliminary data.</text>
</comment>
<feature type="non-terminal residue" evidence="2">
    <location>
        <position position="1"/>
    </location>
</feature>
<dbReference type="EMBL" id="BNCQ01000045">
    <property type="protein sequence ID" value="GIM12834.1"/>
    <property type="molecule type" value="Genomic_DNA"/>
</dbReference>
<sequence>VVQETTSLASPRRVVVAVTSCAGRGAAVDGSLQGCPERLLPLPLPRPPPLASDGTTQNYQNASAIAVAAVAATEVATATATATATASGPRGPGRLSSFADSDGKYFKDRNDASPGVRQEQLQRLQSSQQPKCCVIC</sequence>
<reference evidence="2" key="1">
    <citation type="journal article" date="2021" name="Proc. Natl. Acad. Sci. U.S.A.">
        <title>Three genomes in the algal genus Volvox reveal the fate of a haploid sex-determining region after a transition to homothallism.</title>
        <authorList>
            <person name="Yamamoto K."/>
            <person name="Hamaji T."/>
            <person name="Kawai-Toyooka H."/>
            <person name="Matsuzaki R."/>
            <person name="Takahashi F."/>
            <person name="Nishimura Y."/>
            <person name="Kawachi M."/>
            <person name="Noguchi H."/>
            <person name="Minakuchi Y."/>
            <person name="Umen J.G."/>
            <person name="Toyoda A."/>
            <person name="Nozaki H."/>
        </authorList>
    </citation>
    <scope>NUCLEOTIDE SEQUENCE</scope>
    <source>
        <strain evidence="2">NIES-3785</strain>
    </source>
</reference>
<feature type="compositionally biased region" description="Basic and acidic residues" evidence="1">
    <location>
        <begin position="101"/>
        <end position="111"/>
    </location>
</feature>
<dbReference type="AlphaFoldDB" id="A0A8J4LWC0"/>
<evidence type="ECO:0000313" key="2">
    <source>
        <dbReference type="EMBL" id="GIM12834.1"/>
    </source>
</evidence>
<feature type="region of interest" description="Disordered" evidence="1">
    <location>
        <begin position="81"/>
        <end position="115"/>
    </location>
</feature>